<sequence>MKYFRSPSQIETCQVQIDPNKIEAEGKDAGRQERRRSYLDASFRYYTILRHMSKLFRLTNGKTLLLLKTKNSEMEIDLVELQNNYLLNFDSQLIGSNKIKPYLACNIFWGYFFSL</sequence>
<gene>
    <name evidence="1" type="ORF">AVEN_253658_1</name>
</gene>
<evidence type="ECO:0000313" key="1">
    <source>
        <dbReference type="EMBL" id="GBO27059.1"/>
    </source>
</evidence>
<reference evidence="1 2" key="1">
    <citation type="journal article" date="2019" name="Sci. Rep.">
        <title>Orb-weaving spider Araneus ventricosus genome elucidates the spidroin gene catalogue.</title>
        <authorList>
            <person name="Kono N."/>
            <person name="Nakamura H."/>
            <person name="Ohtoshi R."/>
            <person name="Moran D.A.P."/>
            <person name="Shinohara A."/>
            <person name="Yoshida Y."/>
            <person name="Fujiwara M."/>
            <person name="Mori M."/>
            <person name="Tomita M."/>
            <person name="Arakawa K."/>
        </authorList>
    </citation>
    <scope>NUCLEOTIDE SEQUENCE [LARGE SCALE GENOMIC DNA]</scope>
</reference>
<protein>
    <submittedName>
        <fullName evidence="1">Uncharacterized protein</fullName>
    </submittedName>
</protein>
<comment type="caution">
    <text evidence="1">The sequence shown here is derived from an EMBL/GenBank/DDBJ whole genome shotgun (WGS) entry which is preliminary data.</text>
</comment>
<accession>A0A4Y2VPJ1</accession>
<keyword evidence="2" id="KW-1185">Reference proteome</keyword>
<dbReference type="Proteomes" id="UP000499080">
    <property type="component" value="Unassembled WGS sequence"/>
</dbReference>
<dbReference type="AlphaFoldDB" id="A0A4Y2VPJ1"/>
<evidence type="ECO:0000313" key="2">
    <source>
        <dbReference type="Proteomes" id="UP000499080"/>
    </source>
</evidence>
<proteinExistence type="predicted"/>
<name>A0A4Y2VPJ1_ARAVE</name>
<dbReference type="EMBL" id="BGPR01050042">
    <property type="protein sequence ID" value="GBO27059.1"/>
    <property type="molecule type" value="Genomic_DNA"/>
</dbReference>
<organism evidence="1 2">
    <name type="scientific">Araneus ventricosus</name>
    <name type="common">Orbweaver spider</name>
    <name type="synonym">Epeira ventricosa</name>
    <dbReference type="NCBI Taxonomy" id="182803"/>
    <lineage>
        <taxon>Eukaryota</taxon>
        <taxon>Metazoa</taxon>
        <taxon>Ecdysozoa</taxon>
        <taxon>Arthropoda</taxon>
        <taxon>Chelicerata</taxon>
        <taxon>Arachnida</taxon>
        <taxon>Araneae</taxon>
        <taxon>Araneomorphae</taxon>
        <taxon>Entelegynae</taxon>
        <taxon>Araneoidea</taxon>
        <taxon>Araneidae</taxon>
        <taxon>Araneus</taxon>
    </lineage>
</organism>